<sequence>NIRYKRLNNNRDTVWYKCSSHMNCSATAKIKFFASSKTYTATLNEIHSDVVAPLDAQRTGIHKPLDDEVNNLLLGGQGPARCLTTLEMKYRNDEEMLRLLPDVGQLKNRSQLLHSRGDFDITLMADILKWASPKMCKTKEDFFKGMVYRIDFNNWTLISFGTCGMRYTKKKKEYQNKFYPIAFLFVRAETTLAYTKLFSQLFALSELVTQNWRDQRQRRYAKWFDEQYLTDPWDLWFITASNVAGIVPNQNPIETHHSAIKKVAAGHLRAAISHVLAVTLPKIVIHCGRDTNTEFLWPFALGPVDEKVYQAAKRLCEPGNHYPCHERMSNREIANINRYYFNADYYLIHDENLYGQKVTHTRTSRYAKSLEGVQKKDEVVNSIQLSYQSLHAVDILSRTPIEHDWASSMWSIEEVTL</sequence>
<keyword evidence="2" id="KW-1185">Reference proteome</keyword>
<organism evidence="1 2">
    <name type="scientific">Phytophthora sojae (strain P6497)</name>
    <name type="common">Soybean stem and root rot agent</name>
    <name type="synonym">Phytophthora megasperma f. sp. glycines</name>
    <dbReference type="NCBI Taxonomy" id="1094619"/>
    <lineage>
        <taxon>Eukaryota</taxon>
        <taxon>Sar</taxon>
        <taxon>Stramenopiles</taxon>
        <taxon>Oomycota</taxon>
        <taxon>Peronosporomycetes</taxon>
        <taxon>Peronosporales</taxon>
        <taxon>Peronosporaceae</taxon>
        <taxon>Phytophthora</taxon>
    </lineage>
</organism>
<reference evidence="1 2" key="1">
    <citation type="journal article" date="2006" name="Science">
        <title>Phytophthora genome sequences uncover evolutionary origins and mechanisms of pathogenesis.</title>
        <authorList>
            <person name="Tyler B.M."/>
            <person name="Tripathy S."/>
            <person name="Zhang X."/>
            <person name="Dehal P."/>
            <person name="Jiang R.H."/>
            <person name="Aerts A."/>
            <person name="Arredondo F.D."/>
            <person name="Baxter L."/>
            <person name="Bensasson D."/>
            <person name="Beynon J.L."/>
            <person name="Chapman J."/>
            <person name="Damasceno C.M."/>
            <person name="Dorrance A.E."/>
            <person name="Dou D."/>
            <person name="Dickerman A.W."/>
            <person name="Dubchak I.L."/>
            <person name="Garbelotto M."/>
            <person name="Gijzen M."/>
            <person name="Gordon S.G."/>
            <person name="Govers F."/>
            <person name="Grunwald N.J."/>
            <person name="Huang W."/>
            <person name="Ivors K.L."/>
            <person name="Jones R.W."/>
            <person name="Kamoun S."/>
            <person name="Krampis K."/>
            <person name="Lamour K.H."/>
            <person name="Lee M.K."/>
            <person name="McDonald W.H."/>
            <person name="Medina M."/>
            <person name="Meijer H.J."/>
            <person name="Nordberg E.K."/>
            <person name="Maclean D.J."/>
            <person name="Ospina-Giraldo M.D."/>
            <person name="Morris P.F."/>
            <person name="Phuntumart V."/>
            <person name="Putnam N.H."/>
            <person name="Rash S."/>
            <person name="Rose J.K."/>
            <person name="Sakihama Y."/>
            <person name="Salamov A.A."/>
            <person name="Savidor A."/>
            <person name="Scheuring C.F."/>
            <person name="Smith B.M."/>
            <person name="Sobral B.W."/>
            <person name="Terry A."/>
            <person name="Torto-Alalibo T.A."/>
            <person name="Win J."/>
            <person name="Xu Z."/>
            <person name="Zhang H."/>
            <person name="Grigoriev I.V."/>
            <person name="Rokhsar D.S."/>
            <person name="Boore J.L."/>
        </authorList>
    </citation>
    <scope>NUCLEOTIDE SEQUENCE [LARGE SCALE GENOMIC DNA]</scope>
    <source>
        <strain evidence="1 2">P6497</strain>
    </source>
</reference>
<evidence type="ECO:0000313" key="2">
    <source>
        <dbReference type="Proteomes" id="UP000002640"/>
    </source>
</evidence>
<dbReference type="GeneID" id="20654665"/>
<name>G4YP41_PHYSP</name>
<dbReference type="EMBL" id="JH159151">
    <property type="protein sequence ID" value="EGZ26750.1"/>
    <property type="molecule type" value="Genomic_DNA"/>
</dbReference>
<protein>
    <submittedName>
        <fullName evidence="1">Uncharacterized protein</fullName>
    </submittedName>
</protein>
<evidence type="ECO:0000313" key="1">
    <source>
        <dbReference type="EMBL" id="EGZ26750.1"/>
    </source>
</evidence>
<gene>
    <name evidence="1" type="ORF">PHYSODRAFT_475856</name>
</gene>
<dbReference type="AlphaFoldDB" id="G4YP41"/>
<proteinExistence type="predicted"/>
<accession>G4YP41</accession>
<dbReference type="KEGG" id="psoj:PHYSODRAFT_475856"/>
<dbReference type="Proteomes" id="UP000002640">
    <property type="component" value="Unassembled WGS sequence"/>
</dbReference>
<dbReference type="OMA" id="SHERCEH"/>
<dbReference type="RefSeq" id="XP_009514025.1">
    <property type="nucleotide sequence ID" value="XM_009515730.1"/>
</dbReference>
<feature type="non-terminal residue" evidence="1">
    <location>
        <position position="1"/>
    </location>
</feature>
<dbReference type="InParanoid" id="G4YP41"/>